<gene>
    <name evidence="2" type="ORF">SNE40_019798</name>
</gene>
<accession>A0AAN8IXX3</accession>
<comment type="caution">
    <text evidence="2">The sequence shown here is derived from an EMBL/GenBank/DDBJ whole genome shotgun (WGS) entry which is preliminary data.</text>
</comment>
<protein>
    <recommendedName>
        <fullName evidence="1">Tesmin/TSO1-like CXC domain-containing protein</fullName>
    </recommendedName>
</protein>
<organism evidence="2 3">
    <name type="scientific">Patella caerulea</name>
    <name type="common">Rayed Mediterranean limpet</name>
    <dbReference type="NCBI Taxonomy" id="87958"/>
    <lineage>
        <taxon>Eukaryota</taxon>
        <taxon>Metazoa</taxon>
        <taxon>Spiralia</taxon>
        <taxon>Lophotrochozoa</taxon>
        <taxon>Mollusca</taxon>
        <taxon>Gastropoda</taxon>
        <taxon>Patellogastropoda</taxon>
        <taxon>Patelloidea</taxon>
        <taxon>Patellidae</taxon>
        <taxon>Patella</taxon>
    </lineage>
</organism>
<evidence type="ECO:0000313" key="3">
    <source>
        <dbReference type="Proteomes" id="UP001347796"/>
    </source>
</evidence>
<keyword evidence="3" id="KW-1185">Reference proteome</keyword>
<dbReference type="EMBL" id="JAZGQO010000015">
    <property type="protein sequence ID" value="KAK6168600.1"/>
    <property type="molecule type" value="Genomic_DNA"/>
</dbReference>
<dbReference type="InterPro" id="IPR033467">
    <property type="entry name" value="Tesmin/TSO1-like_CXC"/>
</dbReference>
<feature type="domain" description="Tesmin/TSO1-like CXC" evidence="1">
    <location>
        <begin position="62"/>
        <end position="102"/>
    </location>
</feature>
<dbReference type="PANTHER" id="PTHR46704:SF9">
    <property type="entry name" value="BHLH DOMAIN-CONTAINING PROTEIN"/>
    <property type="match status" value="1"/>
</dbReference>
<proteinExistence type="predicted"/>
<dbReference type="PANTHER" id="PTHR46704">
    <property type="entry name" value="CXC DOMAIN-CONTAINING PROTEIN-RELATED"/>
    <property type="match status" value="1"/>
</dbReference>
<evidence type="ECO:0000313" key="2">
    <source>
        <dbReference type="EMBL" id="KAK6168600.1"/>
    </source>
</evidence>
<name>A0AAN8IXX3_PATCE</name>
<reference evidence="2 3" key="1">
    <citation type="submission" date="2024-01" db="EMBL/GenBank/DDBJ databases">
        <title>The genome of the rayed Mediterranean limpet Patella caerulea (Linnaeus, 1758).</title>
        <authorList>
            <person name="Anh-Thu Weber A."/>
            <person name="Halstead-Nussloch G."/>
        </authorList>
    </citation>
    <scope>NUCLEOTIDE SEQUENCE [LARGE SCALE GENOMIC DNA]</scope>
    <source>
        <strain evidence="2">AATW-2023a</strain>
        <tissue evidence="2">Whole specimen</tissue>
    </source>
</reference>
<dbReference type="SMART" id="SM01114">
    <property type="entry name" value="CXC"/>
    <property type="match status" value="1"/>
</dbReference>
<dbReference type="Proteomes" id="UP001347796">
    <property type="component" value="Unassembled WGS sequence"/>
</dbReference>
<dbReference type="AlphaFoldDB" id="A0AAN8IXX3"/>
<sequence>MPPTSDALNQHLLRANYQACIHKRSLCQWMQMPSPNNHGWTVHNNELDIVWMTNDPVPKSLLDVVHCSCKTGCNSGRCVCLKGKVSCTDLCKCFTCKNVLSVETDGIDIHIESDDESDDEYILL</sequence>
<evidence type="ECO:0000259" key="1">
    <source>
        <dbReference type="SMART" id="SM01114"/>
    </source>
</evidence>